<keyword evidence="6 7" id="KW-0472">Membrane</keyword>
<evidence type="ECO:0000256" key="2">
    <source>
        <dbReference type="ARBA" id="ARBA00007400"/>
    </source>
</evidence>
<evidence type="ECO:0000256" key="3">
    <source>
        <dbReference type="ARBA" id="ARBA00022475"/>
    </source>
</evidence>
<dbReference type="InterPro" id="IPR002656">
    <property type="entry name" value="Acyl_transf_3_dom"/>
</dbReference>
<evidence type="ECO:0000256" key="1">
    <source>
        <dbReference type="ARBA" id="ARBA00004651"/>
    </source>
</evidence>
<evidence type="ECO:0000313" key="10">
    <source>
        <dbReference type="Proteomes" id="UP000759103"/>
    </source>
</evidence>
<organism evidence="9 10">
    <name type="scientific">Sphingomonas citri</name>
    <dbReference type="NCBI Taxonomy" id="2862499"/>
    <lineage>
        <taxon>Bacteria</taxon>
        <taxon>Pseudomonadati</taxon>
        <taxon>Pseudomonadota</taxon>
        <taxon>Alphaproteobacteria</taxon>
        <taxon>Sphingomonadales</taxon>
        <taxon>Sphingomonadaceae</taxon>
        <taxon>Sphingomonas</taxon>
    </lineage>
</organism>
<feature type="transmembrane region" description="Helical" evidence="7">
    <location>
        <begin position="236"/>
        <end position="256"/>
    </location>
</feature>
<protein>
    <submittedName>
        <fullName evidence="9">Acyltransferase</fullName>
    </submittedName>
</protein>
<keyword evidence="4 7" id="KW-0812">Transmembrane</keyword>
<evidence type="ECO:0000313" key="9">
    <source>
        <dbReference type="EMBL" id="MBW6530907.1"/>
    </source>
</evidence>
<feature type="transmembrane region" description="Helical" evidence="7">
    <location>
        <begin position="268"/>
        <end position="285"/>
    </location>
</feature>
<feature type="transmembrane region" description="Helical" evidence="7">
    <location>
        <begin position="183"/>
        <end position="200"/>
    </location>
</feature>
<evidence type="ECO:0000256" key="5">
    <source>
        <dbReference type="ARBA" id="ARBA00022989"/>
    </source>
</evidence>
<feature type="transmembrane region" description="Helical" evidence="7">
    <location>
        <begin position="335"/>
        <end position="360"/>
    </location>
</feature>
<feature type="transmembrane region" description="Helical" evidence="7">
    <location>
        <begin position="76"/>
        <end position="93"/>
    </location>
</feature>
<evidence type="ECO:0000256" key="4">
    <source>
        <dbReference type="ARBA" id="ARBA00022692"/>
    </source>
</evidence>
<reference evidence="9 10" key="1">
    <citation type="submission" date="2021-07" db="EMBL/GenBank/DDBJ databases">
        <title>Sphingomonas sp.</title>
        <authorList>
            <person name="Feng G."/>
            <person name="Li J."/>
            <person name="Pan M."/>
        </authorList>
    </citation>
    <scope>NUCLEOTIDE SEQUENCE [LARGE SCALE GENOMIC DNA]</scope>
    <source>
        <strain evidence="9 10">RRHST34</strain>
    </source>
</reference>
<dbReference type="RefSeq" id="WP_219748342.1">
    <property type="nucleotide sequence ID" value="NZ_JAHXZN010000002.1"/>
</dbReference>
<feature type="transmembrane region" description="Helical" evidence="7">
    <location>
        <begin position="206"/>
        <end position="224"/>
    </location>
</feature>
<gene>
    <name evidence="9" type="ORF">KZ820_09180</name>
</gene>
<dbReference type="PANTHER" id="PTHR40074:SF2">
    <property type="entry name" value="O-ACETYLTRANSFERASE WECH"/>
    <property type="match status" value="1"/>
</dbReference>
<feature type="domain" description="Acyltransferase 3" evidence="8">
    <location>
        <begin position="28"/>
        <end position="353"/>
    </location>
</feature>
<dbReference type="EMBL" id="JAHXZN010000002">
    <property type="protein sequence ID" value="MBW6530907.1"/>
    <property type="molecule type" value="Genomic_DNA"/>
</dbReference>
<keyword evidence="9" id="KW-0808">Transferase</keyword>
<accession>A0ABS7BN82</accession>
<comment type="similarity">
    <text evidence="2">Belongs to the acyltransferase 3 family.</text>
</comment>
<dbReference type="Proteomes" id="UP000759103">
    <property type="component" value="Unassembled WGS sequence"/>
</dbReference>
<feature type="transmembrane region" description="Helical" evidence="7">
    <location>
        <begin position="156"/>
        <end position="176"/>
    </location>
</feature>
<evidence type="ECO:0000256" key="7">
    <source>
        <dbReference type="SAM" id="Phobius"/>
    </source>
</evidence>
<sequence>MTLALAPRDGAVEPLAARPSRGAAAHLGYVDLFRGFSIVQVVLIHAGNALLLRGLPAWHGDAAAVQALLHVVAHDATVYFAIISGLLYGHLFARRPHRRFLAQRLAAVALPYAAVTLVLTLTTNATAQAALAAPDAPLLARTLATNLVTGATWNTLWYIPVILVLYLVSPALLAALRGPRLRWPGAVLMLAPLLASRTGTEVTPAMIVYFAGAYAIGIAVGIDLEARLAWLRQRAAWLGLVAATATIGLVLLYVLERDAWHGVSLRESAFYLQRATIALLLLLWARAREAALPPGARAATGFVAGAAFGIYFVHGPILRPVARLVGAWVPDDQPWWALLAAIGATFATGLLLSLGLVQLLRMLFGQRSRLLIGA</sequence>
<dbReference type="PANTHER" id="PTHR40074">
    <property type="entry name" value="O-ACETYLTRANSFERASE WECH"/>
    <property type="match status" value="1"/>
</dbReference>
<comment type="subcellular location">
    <subcellularLocation>
        <location evidence="1">Cell membrane</location>
        <topology evidence="1">Multi-pass membrane protein</topology>
    </subcellularLocation>
</comment>
<keyword evidence="10" id="KW-1185">Reference proteome</keyword>
<evidence type="ECO:0000259" key="8">
    <source>
        <dbReference type="Pfam" id="PF01757"/>
    </source>
</evidence>
<proteinExistence type="inferred from homology"/>
<feature type="transmembrane region" description="Helical" evidence="7">
    <location>
        <begin position="297"/>
        <end position="315"/>
    </location>
</feature>
<evidence type="ECO:0000256" key="6">
    <source>
        <dbReference type="ARBA" id="ARBA00023136"/>
    </source>
</evidence>
<name>A0ABS7BN82_9SPHN</name>
<keyword evidence="3" id="KW-1003">Cell membrane</keyword>
<keyword evidence="9" id="KW-0012">Acyltransferase</keyword>
<feature type="transmembrane region" description="Helical" evidence="7">
    <location>
        <begin position="105"/>
        <end position="127"/>
    </location>
</feature>
<dbReference type="Pfam" id="PF01757">
    <property type="entry name" value="Acyl_transf_3"/>
    <property type="match status" value="1"/>
</dbReference>
<dbReference type="GO" id="GO:0016746">
    <property type="term" value="F:acyltransferase activity"/>
    <property type="evidence" value="ECO:0007669"/>
    <property type="project" value="UniProtKB-KW"/>
</dbReference>
<comment type="caution">
    <text evidence="9">The sequence shown here is derived from an EMBL/GenBank/DDBJ whole genome shotgun (WGS) entry which is preliminary data.</text>
</comment>
<keyword evidence="5 7" id="KW-1133">Transmembrane helix</keyword>